<dbReference type="SUPFAM" id="SSF56300">
    <property type="entry name" value="Metallo-dependent phosphatases"/>
    <property type="match status" value="1"/>
</dbReference>
<organism evidence="2 3">
    <name type="scientific">Aquisalimonas asiatica</name>
    <dbReference type="NCBI Taxonomy" id="406100"/>
    <lineage>
        <taxon>Bacteria</taxon>
        <taxon>Pseudomonadati</taxon>
        <taxon>Pseudomonadota</taxon>
        <taxon>Gammaproteobacteria</taxon>
        <taxon>Chromatiales</taxon>
        <taxon>Ectothiorhodospiraceae</taxon>
        <taxon>Aquisalimonas</taxon>
    </lineage>
</organism>
<dbReference type="Proteomes" id="UP000199657">
    <property type="component" value="Unassembled WGS sequence"/>
</dbReference>
<dbReference type="InterPro" id="IPR029052">
    <property type="entry name" value="Metallo-depent_PP-like"/>
</dbReference>
<dbReference type="OrthoDB" id="7831721at2"/>
<reference evidence="2 3" key="1">
    <citation type="submission" date="2016-10" db="EMBL/GenBank/DDBJ databases">
        <authorList>
            <person name="de Groot N.N."/>
        </authorList>
    </citation>
    <scope>NUCLEOTIDE SEQUENCE [LARGE SCALE GENOMIC DNA]</scope>
    <source>
        <strain evidence="2 3">CGMCC 1.6291</strain>
    </source>
</reference>
<evidence type="ECO:0000259" key="1">
    <source>
        <dbReference type="Pfam" id="PF00149"/>
    </source>
</evidence>
<proteinExistence type="predicted"/>
<protein>
    <submittedName>
        <fullName evidence="2">Predicted phosphoesterase</fullName>
    </submittedName>
</protein>
<feature type="domain" description="Calcineurin-like phosphoesterase" evidence="1">
    <location>
        <begin position="20"/>
        <end position="209"/>
    </location>
</feature>
<sequence length="286" mass="31445">MTNQLHNHLERTWEQALGSLLIAGDPHGLFAPLNEAAKEHDPEQMIILGDFGLTAPFETELHAAVTSTQVSWIHGNHDVDHEAYYDALFEGAYADRSLDGRVTTLSGIRVAGLGGHFQGSVWHPDTGVKWESREMFVKHMGKGNRWRGGLPLKKRAAIWPEDYNALRNERADILVSHEAPGCHPHGHKAINELAEAMGANLVIHGHVHCSYTFDYADRDLRVVGVGIGGVSDASGVILLPGKQDQQRGALLRNAVEQRDDLPKGTLSVLGETYQRAHGARQFASIR</sequence>
<name>A0A1H8VVS3_9GAMM</name>
<dbReference type="InterPro" id="IPR004843">
    <property type="entry name" value="Calcineurin-like_PHP"/>
</dbReference>
<dbReference type="EMBL" id="FOEG01000017">
    <property type="protein sequence ID" value="SEP19434.1"/>
    <property type="molecule type" value="Genomic_DNA"/>
</dbReference>
<dbReference type="GO" id="GO:0016787">
    <property type="term" value="F:hydrolase activity"/>
    <property type="evidence" value="ECO:0007669"/>
    <property type="project" value="InterPro"/>
</dbReference>
<keyword evidence="3" id="KW-1185">Reference proteome</keyword>
<dbReference type="AlphaFoldDB" id="A0A1H8VVS3"/>
<gene>
    <name evidence="2" type="ORF">SAMN04488052_1172</name>
</gene>
<accession>A0A1H8VVS3</accession>
<dbReference type="Pfam" id="PF00149">
    <property type="entry name" value="Metallophos"/>
    <property type="match status" value="1"/>
</dbReference>
<evidence type="ECO:0000313" key="3">
    <source>
        <dbReference type="Proteomes" id="UP000199657"/>
    </source>
</evidence>
<dbReference type="STRING" id="406100.SAMN04488052_1172"/>
<dbReference type="Gene3D" id="3.60.21.10">
    <property type="match status" value="1"/>
</dbReference>
<evidence type="ECO:0000313" key="2">
    <source>
        <dbReference type="EMBL" id="SEP19434.1"/>
    </source>
</evidence>
<dbReference type="RefSeq" id="WP_091646538.1">
    <property type="nucleotide sequence ID" value="NZ_FOEG01000017.1"/>
</dbReference>